<evidence type="ECO:0000256" key="4">
    <source>
        <dbReference type="ARBA" id="ARBA00023277"/>
    </source>
</evidence>
<feature type="region of interest" description="Disordered" evidence="7">
    <location>
        <begin position="56"/>
        <end position="223"/>
    </location>
</feature>
<dbReference type="EMBL" id="CAXHTA020000007">
    <property type="protein sequence ID" value="CAL5222447.1"/>
    <property type="molecule type" value="Genomic_DNA"/>
</dbReference>
<dbReference type="Gene3D" id="3.20.20.80">
    <property type="entry name" value="Glycosidases"/>
    <property type="match status" value="1"/>
</dbReference>
<proteinExistence type="inferred from homology"/>
<gene>
    <name evidence="9" type="primary">g4812</name>
    <name evidence="9" type="ORF">VP750_LOCUS4106</name>
</gene>
<dbReference type="Proteomes" id="UP001497392">
    <property type="component" value="Unassembled WGS sequence"/>
</dbReference>
<evidence type="ECO:0000256" key="1">
    <source>
        <dbReference type="ARBA" id="ARBA00005641"/>
    </source>
</evidence>
<protein>
    <submittedName>
        <fullName evidence="9">G4812 protein</fullName>
    </submittedName>
</protein>
<evidence type="ECO:0000313" key="9">
    <source>
        <dbReference type="EMBL" id="CAL5222447.1"/>
    </source>
</evidence>
<dbReference type="SUPFAM" id="SSF51445">
    <property type="entry name" value="(Trans)glycosidases"/>
    <property type="match status" value="1"/>
</dbReference>
<keyword evidence="4" id="KW-0119">Carbohydrate metabolism</keyword>
<evidence type="ECO:0000256" key="5">
    <source>
        <dbReference type="ARBA" id="ARBA00023295"/>
    </source>
</evidence>
<name>A0ABP1FY30_9CHLO</name>
<evidence type="ECO:0000313" key="10">
    <source>
        <dbReference type="Proteomes" id="UP001497392"/>
    </source>
</evidence>
<evidence type="ECO:0000256" key="2">
    <source>
        <dbReference type="ARBA" id="ARBA00022801"/>
    </source>
</evidence>
<dbReference type="Pfam" id="PF00150">
    <property type="entry name" value="Cellulase"/>
    <property type="match status" value="1"/>
</dbReference>
<evidence type="ECO:0000259" key="8">
    <source>
        <dbReference type="Pfam" id="PF00150"/>
    </source>
</evidence>
<dbReference type="PANTHER" id="PTHR35923:SF2">
    <property type="entry name" value="ENDOGLUCANASE"/>
    <property type="match status" value="1"/>
</dbReference>
<dbReference type="PANTHER" id="PTHR35923">
    <property type="entry name" value="MAJOR EXTRACELLULAR ENDOGLUCANASE"/>
    <property type="match status" value="1"/>
</dbReference>
<keyword evidence="6" id="KW-0624">Polysaccharide degradation</keyword>
<feature type="compositionally biased region" description="Low complexity" evidence="7">
    <location>
        <begin position="67"/>
        <end position="76"/>
    </location>
</feature>
<evidence type="ECO:0000256" key="6">
    <source>
        <dbReference type="ARBA" id="ARBA00023326"/>
    </source>
</evidence>
<dbReference type="InterPro" id="IPR017853">
    <property type="entry name" value="GH"/>
</dbReference>
<evidence type="ECO:0000256" key="3">
    <source>
        <dbReference type="ARBA" id="ARBA00023001"/>
    </source>
</evidence>
<feature type="compositionally biased region" description="Pro residues" evidence="7">
    <location>
        <begin position="182"/>
        <end position="220"/>
    </location>
</feature>
<keyword evidence="10" id="KW-1185">Reference proteome</keyword>
<keyword evidence="2" id="KW-0378">Hydrolase</keyword>
<keyword evidence="3" id="KW-0136">Cellulose degradation</keyword>
<dbReference type="InterPro" id="IPR001547">
    <property type="entry name" value="Glyco_hydro_5"/>
</dbReference>
<feature type="compositionally biased region" description="Pro residues" evidence="7">
    <location>
        <begin position="56"/>
        <end position="65"/>
    </location>
</feature>
<feature type="domain" description="Glycoside hydrolase family 5" evidence="8">
    <location>
        <begin position="255"/>
        <end position="614"/>
    </location>
</feature>
<evidence type="ECO:0000256" key="7">
    <source>
        <dbReference type="SAM" id="MobiDB-lite"/>
    </source>
</evidence>
<comment type="caution">
    <text evidence="9">The sequence shown here is derived from an EMBL/GenBank/DDBJ whole genome shotgun (WGS) entry which is preliminary data.</text>
</comment>
<comment type="similarity">
    <text evidence="1">Belongs to the glycosyl hydrolase 5 (cellulase A) family.</text>
</comment>
<sequence length="662" mass="68286">MMPPTFPPAKAPVPAPGLPPAMAPAPVPGFAPVPAPSLTPAMAPVPAPMMPPTFPPALAPAPGPGKPLGSKPIIKPGMPGGSLPVVLGSPGTPPPPASVTGTPGAPPPPAGVMASTPPPPDAGTSGTPPPPAGVMAGTPPPPATGTPGTPPPPAGMTADTPPPPATGTPGTPPTPAGMTADTPPPPATGTPGTPPPPAGMTAGTPPPPAGGTPGTPPPVGGPLAPVKLVDDTFVNANTGDVVELHGMSWFGFNNGQTMVDGLYAGNTYQVADFKTIVFRQQQLGFNAVRLPFTFSDLNLPPKSWTMPCTDDTASLKADLEDPDAPYNGIDYSAKKFPAFKPLGNGMCNSDLPNDSTLNRYLFVIQHYVSQGFYVLVDYHAYPGDTTVASGALVSDWKTLWTAITALPTFASELAGRVFLDLINEPDGINVRWEAANGNPALADLYIDTMTALDAIDKRAIYFIEGTGQSGFVTAWGDGFVTNKGVISQNGLSDPTAFLDRLSTMPFLNRVVLSPHMYGDSVTGGPASSKEGSDLYNRLSQSTGVLAKFGYTPSGGGTAHRFPIAIGEFGTKFTSGDDMAWIHDFSQWKNNIGAANDGLHDNVNSYFFWSWNANSGDTGGLVDDSWLTVQWPKIDFLTVSPNSQTATNSAAPGGWGLTPWYLS</sequence>
<organism evidence="9 10">
    <name type="scientific">Coccomyxa viridis</name>
    <dbReference type="NCBI Taxonomy" id="1274662"/>
    <lineage>
        <taxon>Eukaryota</taxon>
        <taxon>Viridiplantae</taxon>
        <taxon>Chlorophyta</taxon>
        <taxon>core chlorophytes</taxon>
        <taxon>Trebouxiophyceae</taxon>
        <taxon>Trebouxiophyceae incertae sedis</taxon>
        <taxon>Coccomyxaceae</taxon>
        <taxon>Coccomyxa</taxon>
    </lineage>
</organism>
<reference evidence="9 10" key="1">
    <citation type="submission" date="2024-06" db="EMBL/GenBank/DDBJ databases">
        <authorList>
            <person name="Kraege A."/>
            <person name="Thomma B."/>
        </authorList>
    </citation>
    <scope>NUCLEOTIDE SEQUENCE [LARGE SCALE GENOMIC DNA]</scope>
</reference>
<keyword evidence="5" id="KW-0326">Glycosidase</keyword>
<accession>A0ABP1FY30</accession>
<feature type="compositionally biased region" description="Pro residues" evidence="7">
    <location>
        <begin position="104"/>
        <end position="175"/>
    </location>
</feature>